<evidence type="ECO:0000313" key="3">
    <source>
        <dbReference type="EMBL" id="OGK73542.1"/>
    </source>
</evidence>
<evidence type="ECO:0000313" key="4">
    <source>
        <dbReference type="Proteomes" id="UP000177050"/>
    </source>
</evidence>
<sequence length="415" mass="44820">MKKIFLILLMTFGLLIVTQSAFAADENVTCTSSDCTPSIITNFFPSSEVWYPGKTMTKTVQITNASGTSQKVGADSSNEVTNGNLDHVMHLTITRSDSSQAWSGLLSSFYANGETELLTSLGNGSSETFAFTVSMDLDAGNEYQNTSTKFDLSIGFLDQPIGKTSSLYTSCTNSNFDAIMELKDNGVVQSGVKVKFTYKGSVQEVNTGSDGKAVAGYSYSTDDEVKAEPDNGYPSQTVTIRYADCQQQSSASSSSAQSSSSAPSGGVLGLFTTFFGGPAVPAGEVAGETTITSTPAPTLSPPETREQIGEVKGIETCNCLWWQILLVEGILASLYYFLVAKNINNRKHNLMGLAGVIATFLVFRLINKCFTYSFFVFANTSSFFCRYFIVLDLMIIVSITLIRRLLLKNQEGQTV</sequence>
<proteinExistence type="predicted"/>
<feature type="transmembrane region" description="Helical" evidence="1">
    <location>
        <begin position="387"/>
        <end position="406"/>
    </location>
</feature>
<keyword evidence="1" id="KW-0472">Membrane</keyword>
<reference evidence="3 4" key="1">
    <citation type="journal article" date="2016" name="Nat. Commun.">
        <title>Thousands of microbial genomes shed light on interconnected biogeochemical processes in an aquifer system.</title>
        <authorList>
            <person name="Anantharaman K."/>
            <person name="Brown C.T."/>
            <person name="Hug L.A."/>
            <person name="Sharon I."/>
            <person name="Castelle C.J."/>
            <person name="Probst A.J."/>
            <person name="Thomas B.C."/>
            <person name="Singh A."/>
            <person name="Wilkins M.J."/>
            <person name="Karaoz U."/>
            <person name="Brodie E.L."/>
            <person name="Williams K.H."/>
            <person name="Hubbard S.S."/>
            <person name="Banfield J.F."/>
        </authorList>
    </citation>
    <scope>NUCLEOTIDE SEQUENCE [LARGE SCALE GENOMIC DNA]</scope>
</reference>
<keyword evidence="1" id="KW-0812">Transmembrane</keyword>
<dbReference type="Proteomes" id="UP000177050">
    <property type="component" value="Unassembled WGS sequence"/>
</dbReference>
<keyword evidence="1" id="KW-1133">Transmembrane helix</keyword>
<dbReference type="EMBL" id="MGBR01000001">
    <property type="protein sequence ID" value="OGK73542.1"/>
    <property type="molecule type" value="Genomic_DNA"/>
</dbReference>
<feature type="signal peptide" evidence="2">
    <location>
        <begin position="1"/>
        <end position="23"/>
    </location>
</feature>
<dbReference type="AlphaFoldDB" id="A0A1F7L083"/>
<gene>
    <name evidence="3" type="ORF">A3K52_01990</name>
</gene>
<evidence type="ECO:0000256" key="1">
    <source>
        <dbReference type="SAM" id="Phobius"/>
    </source>
</evidence>
<evidence type="ECO:0000256" key="2">
    <source>
        <dbReference type="SAM" id="SignalP"/>
    </source>
</evidence>
<keyword evidence="2" id="KW-0732">Signal</keyword>
<feature type="chain" id="PRO_5009529529" evidence="2">
    <location>
        <begin position="24"/>
        <end position="415"/>
    </location>
</feature>
<feature type="transmembrane region" description="Helical" evidence="1">
    <location>
        <begin position="350"/>
        <end position="367"/>
    </location>
</feature>
<comment type="caution">
    <text evidence="3">The sequence shown here is derived from an EMBL/GenBank/DDBJ whole genome shotgun (WGS) entry which is preliminary data.</text>
</comment>
<protein>
    <submittedName>
        <fullName evidence="3">Uncharacterized protein</fullName>
    </submittedName>
</protein>
<name>A0A1F7L083_9BACT</name>
<accession>A0A1F7L083</accession>
<organism evidence="3 4">
    <name type="scientific">Candidatus Roizmanbacteria bacterium RIFOXYD1_FULL_38_12</name>
    <dbReference type="NCBI Taxonomy" id="1802093"/>
    <lineage>
        <taxon>Bacteria</taxon>
        <taxon>Candidatus Roizmaniibacteriota</taxon>
    </lineage>
</organism>
<feature type="transmembrane region" description="Helical" evidence="1">
    <location>
        <begin position="320"/>
        <end position="338"/>
    </location>
</feature>